<dbReference type="InterPro" id="IPR051929">
    <property type="entry name" value="VirAsm_ModProt"/>
</dbReference>
<evidence type="ECO:0000256" key="2">
    <source>
        <dbReference type="ARBA" id="ARBA00022723"/>
    </source>
</evidence>
<gene>
    <name evidence="7" type="ORF">ACFPQ6_08175</name>
</gene>
<keyword evidence="3" id="KW-0378">Hydrolase</keyword>
<evidence type="ECO:0000256" key="1">
    <source>
        <dbReference type="ARBA" id="ARBA00022670"/>
    </source>
</evidence>
<dbReference type="Gene3D" id="3.40.140.10">
    <property type="entry name" value="Cytidine Deaminase, domain 2"/>
    <property type="match status" value="1"/>
</dbReference>
<evidence type="ECO:0000313" key="8">
    <source>
        <dbReference type="Proteomes" id="UP001595979"/>
    </source>
</evidence>
<sequence length="139" mass="14750">MSGPAPCPTLHLPEAVAAGLWAQARQAAPHECVGALGGEGSAPLWRARALYPLANVSMRPETEYLADPGGLLRALRAMEAAGLTLVALYHSHPRGPARPSDTDRRRAAYDVPYLIADLAWGELRAFLLPGGEPVALHVD</sequence>
<keyword evidence="5" id="KW-0482">Metalloprotease</keyword>
<dbReference type="Pfam" id="PF14464">
    <property type="entry name" value="Prok-JAB"/>
    <property type="match status" value="1"/>
</dbReference>
<keyword evidence="4" id="KW-0862">Zinc</keyword>
<name>A0ABW1DHQ1_9DEIO</name>
<dbReference type="InterPro" id="IPR028090">
    <property type="entry name" value="JAB_dom_prok"/>
</dbReference>
<evidence type="ECO:0000313" key="7">
    <source>
        <dbReference type="EMBL" id="MFC5848287.1"/>
    </source>
</evidence>
<dbReference type="CDD" id="cd08070">
    <property type="entry name" value="MPN_like"/>
    <property type="match status" value="1"/>
</dbReference>
<evidence type="ECO:0000256" key="3">
    <source>
        <dbReference type="ARBA" id="ARBA00022801"/>
    </source>
</evidence>
<organism evidence="7 8">
    <name type="scientific">Deinococcus petrolearius</name>
    <dbReference type="NCBI Taxonomy" id="1751295"/>
    <lineage>
        <taxon>Bacteria</taxon>
        <taxon>Thermotogati</taxon>
        <taxon>Deinococcota</taxon>
        <taxon>Deinococci</taxon>
        <taxon>Deinococcales</taxon>
        <taxon>Deinococcaceae</taxon>
        <taxon>Deinococcus</taxon>
    </lineage>
</organism>
<dbReference type="PANTHER" id="PTHR34858:SF1">
    <property type="entry name" value="CYSO-CYSTEINE PEPTIDASE"/>
    <property type="match status" value="1"/>
</dbReference>
<feature type="domain" description="JAB" evidence="6">
    <location>
        <begin position="14"/>
        <end position="114"/>
    </location>
</feature>
<reference evidence="8" key="1">
    <citation type="journal article" date="2019" name="Int. J. Syst. Evol. Microbiol.">
        <title>The Global Catalogue of Microorganisms (GCM) 10K type strain sequencing project: providing services to taxonomists for standard genome sequencing and annotation.</title>
        <authorList>
            <consortium name="The Broad Institute Genomics Platform"/>
            <consortium name="The Broad Institute Genome Sequencing Center for Infectious Disease"/>
            <person name="Wu L."/>
            <person name="Ma J."/>
        </authorList>
    </citation>
    <scope>NUCLEOTIDE SEQUENCE [LARGE SCALE GENOMIC DNA]</scope>
    <source>
        <strain evidence="8">CGMCC 1.15053</strain>
    </source>
</reference>
<keyword evidence="1" id="KW-0645">Protease</keyword>
<comment type="caution">
    <text evidence="7">The sequence shown here is derived from an EMBL/GenBank/DDBJ whole genome shotgun (WGS) entry which is preliminary data.</text>
</comment>
<evidence type="ECO:0000256" key="4">
    <source>
        <dbReference type="ARBA" id="ARBA00022833"/>
    </source>
</evidence>
<accession>A0ABW1DHQ1</accession>
<dbReference type="SUPFAM" id="SSF102712">
    <property type="entry name" value="JAB1/MPN domain"/>
    <property type="match status" value="1"/>
</dbReference>
<proteinExistence type="predicted"/>
<dbReference type="EMBL" id="JBHSOH010000006">
    <property type="protein sequence ID" value="MFC5848287.1"/>
    <property type="molecule type" value="Genomic_DNA"/>
</dbReference>
<keyword evidence="2" id="KW-0479">Metal-binding</keyword>
<dbReference type="RefSeq" id="WP_380048167.1">
    <property type="nucleotide sequence ID" value="NZ_JBHSOH010000006.1"/>
</dbReference>
<keyword evidence="8" id="KW-1185">Reference proteome</keyword>
<evidence type="ECO:0000256" key="5">
    <source>
        <dbReference type="ARBA" id="ARBA00023049"/>
    </source>
</evidence>
<dbReference type="PANTHER" id="PTHR34858">
    <property type="entry name" value="CYSO-CYSTEINE PEPTIDASE"/>
    <property type="match status" value="1"/>
</dbReference>
<evidence type="ECO:0000259" key="6">
    <source>
        <dbReference type="Pfam" id="PF14464"/>
    </source>
</evidence>
<protein>
    <submittedName>
        <fullName evidence="7">Mov34/MPN/PAD-1 family protein</fullName>
    </submittedName>
</protein>
<dbReference type="Proteomes" id="UP001595979">
    <property type="component" value="Unassembled WGS sequence"/>
</dbReference>